<organism evidence="2 3">
    <name type="scientific">Plutella xylostella</name>
    <name type="common">Diamondback moth</name>
    <name type="synonym">Plutella maculipennis</name>
    <dbReference type="NCBI Taxonomy" id="51655"/>
    <lineage>
        <taxon>Eukaryota</taxon>
        <taxon>Metazoa</taxon>
        <taxon>Ecdysozoa</taxon>
        <taxon>Arthropoda</taxon>
        <taxon>Hexapoda</taxon>
        <taxon>Insecta</taxon>
        <taxon>Pterygota</taxon>
        <taxon>Neoptera</taxon>
        <taxon>Endopterygota</taxon>
        <taxon>Lepidoptera</taxon>
        <taxon>Glossata</taxon>
        <taxon>Ditrysia</taxon>
        <taxon>Yponomeutoidea</taxon>
        <taxon>Plutellidae</taxon>
        <taxon>Plutella</taxon>
    </lineage>
</organism>
<evidence type="ECO:0000313" key="3">
    <source>
        <dbReference type="Proteomes" id="UP000823941"/>
    </source>
</evidence>
<dbReference type="InterPro" id="IPR036691">
    <property type="entry name" value="Endo/exonu/phosph_ase_sf"/>
</dbReference>
<name>A0ABQ7QBJ3_PLUXY</name>
<evidence type="ECO:0000313" key="2">
    <source>
        <dbReference type="EMBL" id="KAG7302594.1"/>
    </source>
</evidence>
<dbReference type="Pfam" id="PF14529">
    <property type="entry name" value="Exo_endo_phos_2"/>
    <property type="match status" value="1"/>
</dbReference>
<sequence>MQVFLNNLTNILHNKVPNSSSTLLIGDFNLTNTEWVPDTNTKAMYPSCSSNAIENMCIDNMSYNNFHQYNYVKNKNGKILDLVCSNFPLNISITPIEDTNSA</sequence>
<gene>
    <name evidence="2" type="ORF">JYU34_012531</name>
</gene>
<evidence type="ECO:0000259" key="1">
    <source>
        <dbReference type="Pfam" id="PF14529"/>
    </source>
</evidence>
<accession>A0ABQ7QBJ3</accession>
<protein>
    <recommendedName>
        <fullName evidence="1">Endonuclease/exonuclease/phosphatase domain-containing protein</fullName>
    </recommendedName>
</protein>
<dbReference type="EMBL" id="JAHIBW010000017">
    <property type="protein sequence ID" value="KAG7302594.1"/>
    <property type="molecule type" value="Genomic_DNA"/>
</dbReference>
<feature type="domain" description="Endonuclease/exonuclease/phosphatase" evidence="1">
    <location>
        <begin position="4"/>
        <end position="92"/>
    </location>
</feature>
<dbReference type="Proteomes" id="UP000823941">
    <property type="component" value="Chromosome 17"/>
</dbReference>
<dbReference type="Gene3D" id="3.60.10.10">
    <property type="entry name" value="Endonuclease/exonuclease/phosphatase"/>
    <property type="match status" value="1"/>
</dbReference>
<reference evidence="2 3" key="1">
    <citation type="submission" date="2021-06" db="EMBL/GenBank/DDBJ databases">
        <title>A haploid diamondback moth (Plutella xylostella L.) genome assembly resolves 31 chromosomes and identifies a diamide resistance mutation.</title>
        <authorList>
            <person name="Ward C.M."/>
            <person name="Perry K.D."/>
            <person name="Baker G."/>
            <person name="Powis K."/>
            <person name="Heckel D.G."/>
            <person name="Baxter S.W."/>
        </authorList>
    </citation>
    <scope>NUCLEOTIDE SEQUENCE [LARGE SCALE GENOMIC DNA]</scope>
    <source>
        <strain evidence="2 3">LV</strain>
        <tissue evidence="2">Single pupa</tissue>
    </source>
</reference>
<comment type="caution">
    <text evidence="2">The sequence shown here is derived from an EMBL/GenBank/DDBJ whole genome shotgun (WGS) entry which is preliminary data.</text>
</comment>
<feature type="non-terminal residue" evidence="2">
    <location>
        <position position="102"/>
    </location>
</feature>
<keyword evidence="3" id="KW-1185">Reference proteome</keyword>
<dbReference type="InterPro" id="IPR005135">
    <property type="entry name" value="Endo/exonuclease/phosphatase"/>
</dbReference>
<proteinExistence type="predicted"/>